<evidence type="ECO:0000256" key="4">
    <source>
        <dbReference type="ARBA" id="ARBA00022723"/>
    </source>
</evidence>
<comment type="caution">
    <text evidence="10">The sequence shown here is derived from an EMBL/GenBank/DDBJ whole genome shotgun (WGS) entry which is preliminary data.</text>
</comment>
<dbReference type="Proteomes" id="UP000075578">
    <property type="component" value="Unassembled WGS sequence"/>
</dbReference>
<feature type="binding site" evidence="9">
    <location>
        <position position="62"/>
    </location>
    <ligand>
        <name>Mg(2+)</name>
        <dbReference type="ChEBI" id="CHEBI:18420"/>
        <label>1</label>
        <note>catalytic</note>
    </ligand>
</feature>
<dbReference type="GO" id="GO:0046872">
    <property type="term" value="F:metal ion binding"/>
    <property type="evidence" value="ECO:0007669"/>
    <property type="project" value="UniProtKB-KW"/>
</dbReference>
<dbReference type="PANTHER" id="PTHR20854:SF4">
    <property type="entry name" value="INOSITOL-1-MONOPHOSPHATASE-RELATED"/>
    <property type="match status" value="1"/>
</dbReference>
<feature type="binding site" evidence="9">
    <location>
        <position position="79"/>
    </location>
    <ligand>
        <name>Mg(2+)</name>
        <dbReference type="ChEBI" id="CHEBI:18420"/>
        <label>1</label>
        <note>catalytic</note>
    </ligand>
</feature>
<feature type="binding site" evidence="9">
    <location>
        <position position="81"/>
    </location>
    <ligand>
        <name>Mg(2+)</name>
        <dbReference type="ChEBI" id="CHEBI:18420"/>
        <label>1</label>
        <note>catalytic</note>
    </ligand>
</feature>
<dbReference type="SUPFAM" id="SSF56655">
    <property type="entry name" value="Carbohydrate phosphatase"/>
    <property type="match status" value="1"/>
</dbReference>
<evidence type="ECO:0000256" key="6">
    <source>
        <dbReference type="ARBA" id="ARBA00022842"/>
    </source>
</evidence>
<dbReference type="Gene3D" id="3.40.190.80">
    <property type="match status" value="1"/>
</dbReference>
<comment type="catalytic activity">
    <reaction evidence="1">
        <text>a myo-inositol phosphate + H2O = myo-inositol + phosphate</text>
        <dbReference type="Rhea" id="RHEA:24056"/>
        <dbReference type="ChEBI" id="CHEBI:15377"/>
        <dbReference type="ChEBI" id="CHEBI:17268"/>
        <dbReference type="ChEBI" id="CHEBI:43474"/>
        <dbReference type="ChEBI" id="CHEBI:84139"/>
        <dbReference type="EC" id="3.1.3.25"/>
    </reaction>
</comment>
<name>A0A150J6M5_9EURY</name>
<feature type="binding site" evidence="9">
    <location>
        <position position="82"/>
    </location>
    <ligand>
        <name>Mg(2+)</name>
        <dbReference type="ChEBI" id="CHEBI:18420"/>
        <label>1</label>
        <note>catalytic</note>
    </ligand>
</feature>
<accession>A0A150J6M5</accession>
<proteinExistence type="inferred from homology"/>
<dbReference type="GO" id="GO:0042132">
    <property type="term" value="F:fructose 1,6-bisphosphate 1-phosphatase activity"/>
    <property type="evidence" value="ECO:0007669"/>
    <property type="project" value="UniProtKB-EC"/>
</dbReference>
<comment type="similarity">
    <text evidence="8">Belongs to the inositol monophosphatase superfamily. FBPase class 4 family.</text>
</comment>
<evidence type="ECO:0000313" key="10">
    <source>
        <dbReference type="EMBL" id="KYC52841.1"/>
    </source>
</evidence>
<keyword evidence="7" id="KW-0119">Carbohydrate metabolism</keyword>
<comment type="catalytic activity">
    <reaction evidence="2">
        <text>beta-D-fructose 1,6-bisphosphate + H2O = beta-D-fructose 6-phosphate + phosphate</text>
        <dbReference type="Rhea" id="RHEA:11064"/>
        <dbReference type="ChEBI" id="CHEBI:15377"/>
        <dbReference type="ChEBI" id="CHEBI:32966"/>
        <dbReference type="ChEBI" id="CHEBI:43474"/>
        <dbReference type="ChEBI" id="CHEBI:57634"/>
        <dbReference type="EC" id="3.1.3.11"/>
    </reaction>
</comment>
<evidence type="ECO:0000256" key="8">
    <source>
        <dbReference type="ARBA" id="ARBA00038103"/>
    </source>
</evidence>
<dbReference type="PANTHER" id="PTHR20854">
    <property type="entry name" value="INOSITOL MONOPHOSPHATASE"/>
    <property type="match status" value="1"/>
</dbReference>
<reference evidence="10 11" key="1">
    <citation type="journal article" date="2016" name="ISME J.">
        <title>Chasing the elusive Euryarchaeota class WSA2: genomes reveal a uniquely fastidious methyl-reducing methanogen.</title>
        <authorList>
            <person name="Nobu M.K."/>
            <person name="Narihiro T."/>
            <person name="Kuroda K."/>
            <person name="Mei R."/>
            <person name="Liu W.T."/>
        </authorList>
    </citation>
    <scope>NUCLEOTIDE SEQUENCE [LARGE SCALE GENOMIC DNA]</scope>
    <source>
        <strain evidence="10">U1lsi0528_Bin089</strain>
    </source>
</reference>
<keyword evidence="5 10" id="KW-0378">Hydrolase</keyword>
<dbReference type="FunFam" id="3.30.540.10:FF:000003">
    <property type="entry name" value="Inositol-1-monophosphatase"/>
    <property type="match status" value="1"/>
</dbReference>
<evidence type="ECO:0000256" key="2">
    <source>
        <dbReference type="ARBA" id="ARBA00001273"/>
    </source>
</evidence>
<protein>
    <submittedName>
        <fullName evidence="10">Inositol-1-monophosphatase</fullName>
        <ecNumber evidence="10">3.1.3.25</ecNumber>
    </submittedName>
</protein>
<keyword evidence="6 9" id="KW-0460">Magnesium</keyword>
<keyword evidence="4 9" id="KW-0479">Metal-binding</keyword>
<dbReference type="Gene3D" id="3.30.540.10">
    <property type="entry name" value="Fructose-1,6-Bisphosphatase, subunit A, domain 1"/>
    <property type="match status" value="1"/>
</dbReference>
<gene>
    <name evidence="10" type="primary">suhB</name>
    <name evidence="10" type="ORF">AMQ74_00602</name>
</gene>
<dbReference type="AlphaFoldDB" id="A0A150J6M5"/>
<dbReference type="GO" id="GO:0007165">
    <property type="term" value="P:signal transduction"/>
    <property type="evidence" value="ECO:0007669"/>
    <property type="project" value="TreeGrafter"/>
</dbReference>
<evidence type="ECO:0000256" key="9">
    <source>
        <dbReference type="PIRSR" id="PIRSR600760-2"/>
    </source>
</evidence>
<comment type="cofactor">
    <cofactor evidence="3 9">
        <name>Mg(2+)</name>
        <dbReference type="ChEBI" id="CHEBI:18420"/>
    </cofactor>
</comment>
<evidence type="ECO:0000313" key="11">
    <source>
        <dbReference type="Proteomes" id="UP000075578"/>
    </source>
</evidence>
<evidence type="ECO:0000256" key="1">
    <source>
        <dbReference type="ARBA" id="ARBA00001033"/>
    </source>
</evidence>
<evidence type="ECO:0000256" key="3">
    <source>
        <dbReference type="ARBA" id="ARBA00001946"/>
    </source>
</evidence>
<feature type="binding site" evidence="9">
    <location>
        <position position="206"/>
    </location>
    <ligand>
        <name>Mg(2+)</name>
        <dbReference type="ChEBI" id="CHEBI:18420"/>
        <label>1</label>
        <note>catalytic</note>
    </ligand>
</feature>
<organism evidence="10 11">
    <name type="scientific">Candidatus Methanofastidiosum methylothiophilum</name>
    <dbReference type="NCBI Taxonomy" id="1705564"/>
    <lineage>
        <taxon>Archaea</taxon>
        <taxon>Methanobacteriati</taxon>
        <taxon>Methanobacteriota</taxon>
        <taxon>Stenosarchaea group</taxon>
        <taxon>Candidatus Methanofastidiosia</taxon>
        <taxon>Candidatus Methanofastidiosales</taxon>
        <taxon>Candidatus Methanofastidiosaceae</taxon>
        <taxon>Candidatus Methanofastidiosum</taxon>
    </lineage>
</organism>
<dbReference type="InterPro" id="IPR000760">
    <property type="entry name" value="Inositol_monophosphatase-like"/>
</dbReference>
<dbReference type="PRINTS" id="PR00377">
    <property type="entry name" value="IMPHPHTASES"/>
</dbReference>
<dbReference type="EMBL" id="LNGD01000023">
    <property type="protein sequence ID" value="KYC52841.1"/>
    <property type="molecule type" value="Genomic_DNA"/>
</dbReference>
<sequence length="253" mass="28349">MLQTAFKAARASGEILKCYFNNECCIYKKGDFDLVTDADFESEKKAIDIISHNFPDHGFLCEECGTIGNQESEYKWIIDALDGTINFTRNIPLFSVSIALLKNDLPLISVIYNPITGDFYHAEKERGAYLNEKKLHISNATNLSSSILVSDLTKYKDYHDEFFKMMSSLSKDVLGIRLTQSTSINLAFVAEGRYDAYIKNKINYYDVIGGALLCEEAGGIAIDFSGDRISKNSKGIIVSNSSLYNIILHKIKL</sequence>
<dbReference type="GO" id="GO:0008934">
    <property type="term" value="F:inositol monophosphate 1-phosphatase activity"/>
    <property type="evidence" value="ECO:0007669"/>
    <property type="project" value="InterPro"/>
</dbReference>
<evidence type="ECO:0000256" key="7">
    <source>
        <dbReference type="ARBA" id="ARBA00023277"/>
    </source>
</evidence>
<dbReference type="EC" id="3.1.3.25" evidence="10"/>
<dbReference type="Pfam" id="PF00459">
    <property type="entry name" value="Inositol_P"/>
    <property type="match status" value="1"/>
</dbReference>
<dbReference type="GO" id="GO:0006020">
    <property type="term" value="P:inositol metabolic process"/>
    <property type="evidence" value="ECO:0007669"/>
    <property type="project" value="TreeGrafter"/>
</dbReference>
<evidence type="ECO:0000256" key="5">
    <source>
        <dbReference type="ARBA" id="ARBA00022801"/>
    </source>
</evidence>
<dbReference type="CDD" id="cd01639">
    <property type="entry name" value="IMPase"/>
    <property type="match status" value="1"/>
</dbReference>
<dbReference type="InterPro" id="IPR033942">
    <property type="entry name" value="IMPase"/>
</dbReference>